<dbReference type="Proteomes" id="UP001595868">
    <property type="component" value="Unassembled WGS sequence"/>
</dbReference>
<evidence type="ECO:0000313" key="2">
    <source>
        <dbReference type="EMBL" id="MFC4107689.1"/>
    </source>
</evidence>
<reference evidence="3" key="1">
    <citation type="journal article" date="2019" name="Int. J. Syst. Evol. Microbiol.">
        <title>The Global Catalogue of Microorganisms (GCM) 10K type strain sequencing project: providing services to taxonomists for standard genome sequencing and annotation.</title>
        <authorList>
            <consortium name="The Broad Institute Genomics Platform"/>
            <consortium name="The Broad Institute Genome Sequencing Center for Infectious Disease"/>
            <person name="Wu L."/>
            <person name="Ma J."/>
        </authorList>
    </citation>
    <scope>NUCLEOTIDE SEQUENCE [LARGE SCALE GENOMIC DNA]</scope>
    <source>
        <strain evidence="3">2902at01</strain>
    </source>
</reference>
<dbReference type="RefSeq" id="WP_377546938.1">
    <property type="nucleotide sequence ID" value="NZ_JBHSBN010000011.1"/>
</dbReference>
<name>A0ABV8KNQ7_9ACTN</name>
<protein>
    <submittedName>
        <fullName evidence="2">Uncharacterized protein</fullName>
    </submittedName>
</protein>
<organism evidence="2 3">
    <name type="scientific">Micromonospora zhanjiangensis</name>
    <dbReference type="NCBI Taxonomy" id="1522057"/>
    <lineage>
        <taxon>Bacteria</taxon>
        <taxon>Bacillati</taxon>
        <taxon>Actinomycetota</taxon>
        <taxon>Actinomycetes</taxon>
        <taxon>Micromonosporales</taxon>
        <taxon>Micromonosporaceae</taxon>
        <taxon>Micromonospora</taxon>
    </lineage>
</organism>
<keyword evidence="3" id="KW-1185">Reference proteome</keyword>
<comment type="caution">
    <text evidence="2">The sequence shown here is derived from an EMBL/GenBank/DDBJ whole genome shotgun (WGS) entry which is preliminary data.</text>
</comment>
<evidence type="ECO:0000256" key="1">
    <source>
        <dbReference type="SAM" id="Coils"/>
    </source>
</evidence>
<feature type="coiled-coil region" evidence="1">
    <location>
        <begin position="5"/>
        <end position="32"/>
    </location>
</feature>
<evidence type="ECO:0000313" key="3">
    <source>
        <dbReference type="Proteomes" id="UP001595868"/>
    </source>
</evidence>
<proteinExistence type="predicted"/>
<dbReference type="EMBL" id="JBHSBN010000011">
    <property type="protein sequence ID" value="MFC4107689.1"/>
    <property type="molecule type" value="Genomic_DNA"/>
</dbReference>
<gene>
    <name evidence="2" type="ORF">ACFOX0_17375</name>
</gene>
<keyword evidence="1" id="KW-0175">Coiled coil</keyword>
<accession>A0ABV8KNQ7</accession>
<sequence length="84" mass="9176">MLDDLEAATRAYHDAQAAVVEAERALAKTKANVPTARDRLRDAIVRAAKAGVRQTEIVRVTGYTRESVRRICRAAGVEPPSTDE</sequence>